<organism evidence="1 2">
    <name type="scientific">Smittium simulii</name>
    <dbReference type="NCBI Taxonomy" id="133385"/>
    <lineage>
        <taxon>Eukaryota</taxon>
        <taxon>Fungi</taxon>
        <taxon>Fungi incertae sedis</taxon>
        <taxon>Zoopagomycota</taxon>
        <taxon>Kickxellomycotina</taxon>
        <taxon>Harpellomycetes</taxon>
        <taxon>Harpellales</taxon>
        <taxon>Legeriomycetaceae</taxon>
        <taxon>Smittium</taxon>
    </lineage>
</organism>
<dbReference type="Pfam" id="PF01042">
    <property type="entry name" value="Ribonuc_L-PSP"/>
    <property type="match status" value="1"/>
</dbReference>
<comment type="caution">
    <text evidence="1">The sequence shown here is derived from an EMBL/GenBank/DDBJ whole genome shotgun (WGS) entry which is preliminary data.</text>
</comment>
<dbReference type="EMBL" id="MBFR01000193">
    <property type="protein sequence ID" value="PVU91586.1"/>
    <property type="molecule type" value="Genomic_DNA"/>
</dbReference>
<dbReference type="PANTHER" id="PTHR11803">
    <property type="entry name" value="2-IMINOBUTANOATE/2-IMINOPROPANOATE DEAMINASE RIDA"/>
    <property type="match status" value="1"/>
</dbReference>
<evidence type="ECO:0000313" key="1">
    <source>
        <dbReference type="EMBL" id="PVU91586.1"/>
    </source>
</evidence>
<dbReference type="AlphaFoldDB" id="A0A2T9YGW1"/>
<dbReference type="InterPro" id="IPR035959">
    <property type="entry name" value="RutC-like_sf"/>
</dbReference>
<accession>A0A2T9YGW1</accession>
<dbReference type="GO" id="GO:0019239">
    <property type="term" value="F:deaminase activity"/>
    <property type="evidence" value="ECO:0007669"/>
    <property type="project" value="TreeGrafter"/>
</dbReference>
<dbReference type="Gene3D" id="3.30.1330.40">
    <property type="entry name" value="RutC-like"/>
    <property type="match status" value="1"/>
</dbReference>
<keyword evidence="2" id="KW-1185">Reference proteome</keyword>
<dbReference type="InterPro" id="IPR006175">
    <property type="entry name" value="YjgF/YER057c/UK114"/>
</dbReference>
<proteinExistence type="predicted"/>
<evidence type="ECO:0000313" key="2">
    <source>
        <dbReference type="Proteomes" id="UP000245383"/>
    </source>
</evidence>
<dbReference type="SUPFAM" id="SSF55298">
    <property type="entry name" value="YjgF-like"/>
    <property type="match status" value="1"/>
</dbReference>
<dbReference type="OrthoDB" id="309640at2759"/>
<name>A0A2T9YGW1_9FUNG</name>
<protein>
    <recommendedName>
        <fullName evidence="3">2-aminomuconate deaminase</fullName>
    </recommendedName>
</protein>
<dbReference type="STRING" id="133385.A0A2T9YGW1"/>
<dbReference type="GO" id="GO:0005829">
    <property type="term" value="C:cytosol"/>
    <property type="evidence" value="ECO:0007669"/>
    <property type="project" value="TreeGrafter"/>
</dbReference>
<sequence>MAEQTQTYTSESILLKGTAQPLAGYPHAKRVGPFVYLSGFSSRRFDNTYAGVVENPDGTVTLDIKEQTRGVIENMKTVLIEAGGSLSNLVDVTVFLTDMDEFDGYNSVYNEYFNSITGPARTTVQVSRLPDRGIKKLLIEIKGVAYI</sequence>
<dbReference type="GO" id="GO:0005739">
    <property type="term" value="C:mitochondrion"/>
    <property type="evidence" value="ECO:0007669"/>
    <property type="project" value="TreeGrafter"/>
</dbReference>
<gene>
    <name evidence="1" type="ORF">BB561_004328</name>
</gene>
<dbReference type="Proteomes" id="UP000245383">
    <property type="component" value="Unassembled WGS sequence"/>
</dbReference>
<dbReference type="CDD" id="cd00448">
    <property type="entry name" value="YjgF_YER057c_UK114_family"/>
    <property type="match status" value="1"/>
</dbReference>
<evidence type="ECO:0008006" key="3">
    <source>
        <dbReference type="Google" id="ProtNLM"/>
    </source>
</evidence>
<reference evidence="1 2" key="1">
    <citation type="journal article" date="2018" name="MBio">
        <title>Comparative Genomics Reveals the Core Gene Toolbox for the Fungus-Insect Symbiosis.</title>
        <authorList>
            <person name="Wang Y."/>
            <person name="Stata M."/>
            <person name="Wang W."/>
            <person name="Stajich J.E."/>
            <person name="White M.M."/>
            <person name="Moncalvo J.M."/>
        </authorList>
    </citation>
    <scope>NUCLEOTIDE SEQUENCE [LARGE SCALE GENOMIC DNA]</scope>
    <source>
        <strain evidence="1 2">SWE-8-4</strain>
    </source>
</reference>
<dbReference type="PANTHER" id="PTHR11803:SF48">
    <property type="entry name" value="2-AMINOMUCONATE DEAMINASE"/>
    <property type="match status" value="1"/>
</dbReference>